<dbReference type="Proteomes" id="UP000005496">
    <property type="component" value="Unassembled WGS sequence"/>
</dbReference>
<dbReference type="OrthoDB" id="9807612at2"/>
<dbReference type="EMBL" id="ACJN02000002">
    <property type="protein sequence ID" value="EFI34596.1"/>
    <property type="molecule type" value="Genomic_DNA"/>
</dbReference>
<keyword evidence="2" id="KW-1185">Reference proteome</keyword>
<dbReference type="RefSeq" id="WP_008869916.1">
    <property type="nucleotide sequence ID" value="NZ_ACJN02000002.1"/>
</dbReference>
<dbReference type="Pfam" id="PF00873">
    <property type="entry name" value="ACR_tran"/>
    <property type="match status" value="1"/>
</dbReference>
<reference evidence="1" key="1">
    <citation type="submission" date="2010-05" db="EMBL/GenBank/DDBJ databases">
        <title>The draft genome of Desulfonatronospira thiodismutans ASO3-1.</title>
        <authorList>
            <consortium name="US DOE Joint Genome Institute (JGI-PGF)"/>
            <person name="Lucas S."/>
            <person name="Copeland A."/>
            <person name="Lapidus A."/>
            <person name="Cheng J.-F."/>
            <person name="Bruce D."/>
            <person name="Goodwin L."/>
            <person name="Pitluck S."/>
            <person name="Chertkov O."/>
            <person name="Brettin T."/>
            <person name="Detter J.C."/>
            <person name="Han C."/>
            <person name="Land M.L."/>
            <person name="Hauser L."/>
            <person name="Kyrpides N."/>
            <person name="Mikhailova N."/>
            <person name="Muyzer G."/>
            <person name="Woyke T."/>
        </authorList>
    </citation>
    <scope>NUCLEOTIDE SEQUENCE [LARGE SCALE GENOMIC DNA]</scope>
    <source>
        <strain evidence="1">ASO3-1</strain>
    </source>
</reference>
<dbReference type="SUPFAM" id="SSF82693">
    <property type="entry name" value="Multidrug efflux transporter AcrB pore domain, PN1, PN2, PC1 and PC2 subdomains"/>
    <property type="match status" value="3"/>
</dbReference>
<accession>D6SPC0</accession>
<dbReference type="GO" id="GO:0005886">
    <property type="term" value="C:plasma membrane"/>
    <property type="evidence" value="ECO:0007669"/>
    <property type="project" value="TreeGrafter"/>
</dbReference>
<protein>
    <submittedName>
        <fullName evidence="1">Acriflavin resistance protein</fullName>
    </submittedName>
</protein>
<name>D6SPC0_9BACT</name>
<dbReference type="Gene3D" id="3.30.70.1440">
    <property type="entry name" value="Multidrug efflux transporter AcrB pore domain"/>
    <property type="match status" value="1"/>
</dbReference>
<dbReference type="SUPFAM" id="SSF82866">
    <property type="entry name" value="Multidrug efflux transporter AcrB transmembrane domain"/>
    <property type="match status" value="2"/>
</dbReference>
<organism evidence="1 2">
    <name type="scientific">Desulfonatronospira thiodismutans ASO3-1</name>
    <dbReference type="NCBI Taxonomy" id="555779"/>
    <lineage>
        <taxon>Bacteria</taxon>
        <taxon>Pseudomonadati</taxon>
        <taxon>Thermodesulfobacteriota</taxon>
        <taxon>Desulfovibrionia</taxon>
        <taxon>Desulfovibrionales</taxon>
        <taxon>Desulfonatronovibrionaceae</taxon>
        <taxon>Desulfonatronospira</taxon>
    </lineage>
</organism>
<dbReference type="PRINTS" id="PR00702">
    <property type="entry name" value="ACRIFLAVINRP"/>
</dbReference>
<dbReference type="eggNOG" id="COG0841">
    <property type="taxonomic scope" value="Bacteria"/>
</dbReference>
<dbReference type="Gene3D" id="1.20.1640.10">
    <property type="entry name" value="Multidrug efflux transporter AcrB transmembrane domain"/>
    <property type="match status" value="2"/>
</dbReference>
<dbReference type="InterPro" id="IPR001036">
    <property type="entry name" value="Acrflvin-R"/>
</dbReference>
<dbReference type="AlphaFoldDB" id="D6SPC0"/>
<evidence type="ECO:0000313" key="1">
    <source>
        <dbReference type="EMBL" id="EFI34596.1"/>
    </source>
</evidence>
<dbReference type="PANTHER" id="PTHR32063:SF16">
    <property type="entry name" value="CATION EFFLUX SYSTEM (ACRB_ACRD_ACRF FAMILY)"/>
    <property type="match status" value="1"/>
</dbReference>
<evidence type="ECO:0000313" key="2">
    <source>
        <dbReference type="Proteomes" id="UP000005496"/>
    </source>
</evidence>
<dbReference type="SUPFAM" id="SSF82714">
    <property type="entry name" value="Multidrug efflux transporter AcrB TolC docking domain, DN and DC subdomains"/>
    <property type="match status" value="2"/>
</dbReference>
<sequence>MPSPPDNSRIASFVGPFLSSYPAPILLFLALALGALAITVTPREEEPQIVVPMADVIVDVPGAGPGEVEKLVATRLEELLWQVQGVEYVYSTSRRDQAVVTVRFFVGQDLEDALVRLHNQIIMHQDQVPSMVQDWIVKPVSIDDVPILNLTLFSNERSDYELRRIGSELLARLSEVENVSRSQIFGGRPRQVQVEMDPQAMSGRGISPVHIQKALEEADFARTLGDFSRDNLQFQVLGDAHLRTAQQVQRLVVGMHEDRPVYLEDVARVRDGPAEPESYTRLGMSGSYMQEKGLVGPFSMPAVTLALAKKQGTNAVQVADSILERMQKLEGLILPEDVEVEVTRNYGRTAQEKVSELFRSLFFAVATVVLVLTLTLGWRPALVVGLAIPVSFSLALFGSYLLGYTINRVTLFALILSLGLVVDDPITNVDNVKRHMGLGGKSPGNAVLAGVSEVVVPVVMSTLAIIACFLPLFFITGMMGPYMAPMAANVPMTVIFSTLCAVTIVPWLCHRFLSRPGIKKGGTGQQGVPHWIMKGYRGLMTPFLQSRWMRRGLFLLVTVLILAALALVLLRMVPLKMLPFDNKDEFQVVINMPEGTTLEHTDAVVRDFEDYLSRVPEITTYTTYTGKASPMDFNAMVRGYYARQDPHQADIRINLKPRQKRDKSSHTLVLSLRRDLEDLARKHGAAMELVEVPPGPPVMATIAAEVYPDPDRTYAETIDAARHVQNIMIQEEFVRDVDISAQARHKRLDFVLDREKASLHGLDARDVLGALGLYIGGSKPAALHSPYERETVHIRMKLPLEKRSGINNLQQLHVIAGNGSAVALKELGRFEKKPVEQPILHKNLRRVVYVTAEMAGQPPGEAVLDMKSRLSEDPLPQGFSVQWRGEGEWKITIDVFRDLGLAFGFALLAIYVLLILQTGSLSLPLLIMSAIPLTLTGIMPGFFLLNLITGKEVDGFADPVFFTATAMIGMIALGGIVIRNSLVLIDFIRSALNRGEDLKEAILQSGAVRLRPIVLTALTTAIGVWPITLDPVFSGLAWALIFGLISSTVFTLVLVPVTFYLLYREK</sequence>
<dbReference type="Gene3D" id="3.30.70.1430">
    <property type="entry name" value="Multidrug efflux transporter AcrB pore domain"/>
    <property type="match status" value="2"/>
</dbReference>
<gene>
    <name evidence="1" type="ORF">Dthio_PD1968</name>
</gene>
<dbReference type="PANTHER" id="PTHR32063">
    <property type="match status" value="1"/>
</dbReference>
<dbReference type="Gene3D" id="3.30.70.1320">
    <property type="entry name" value="Multidrug efflux transporter AcrB pore domain like"/>
    <property type="match status" value="1"/>
</dbReference>
<dbReference type="InterPro" id="IPR027463">
    <property type="entry name" value="AcrB_DN_DC_subdom"/>
</dbReference>
<dbReference type="Gene3D" id="3.30.2090.10">
    <property type="entry name" value="Multidrug efflux transporter AcrB TolC docking domain, DN and DC subdomains"/>
    <property type="match status" value="2"/>
</dbReference>
<proteinExistence type="predicted"/>
<dbReference type="GO" id="GO:0042910">
    <property type="term" value="F:xenobiotic transmembrane transporter activity"/>
    <property type="evidence" value="ECO:0007669"/>
    <property type="project" value="TreeGrafter"/>
</dbReference>
<comment type="caution">
    <text evidence="1">The sequence shown here is derived from an EMBL/GenBank/DDBJ whole genome shotgun (WGS) entry which is preliminary data.</text>
</comment>